<reference evidence="3" key="1">
    <citation type="submission" date="2023-04" db="EMBL/GenBank/DDBJ databases">
        <title>Candida boidinii NBRC 10035.</title>
        <authorList>
            <person name="Ichikawa N."/>
            <person name="Sato H."/>
            <person name="Tonouchi N."/>
        </authorList>
    </citation>
    <scope>NUCLEOTIDE SEQUENCE</scope>
    <source>
        <strain evidence="3">NBRC 10035</strain>
    </source>
</reference>
<evidence type="ECO:0000313" key="3">
    <source>
        <dbReference type="EMBL" id="GME75962.1"/>
    </source>
</evidence>
<feature type="compositionally biased region" description="Polar residues" evidence="2">
    <location>
        <begin position="102"/>
        <end position="120"/>
    </location>
</feature>
<keyword evidence="1" id="KW-0175">Coiled coil</keyword>
<feature type="coiled-coil region" evidence="1">
    <location>
        <begin position="439"/>
        <end position="466"/>
    </location>
</feature>
<evidence type="ECO:0000256" key="2">
    <source>
        <dbReference type="SAM" id="MobiDB-lite"/>
    </source>
</evidence>
<gene>
    <name evidence="3" type="ORF">Cboi02_000499300</name>
</gene>
<proteinExistence type="predicted"/>
<evidence type="ECO:0000313" key="4">
    <source>
        <dbReference type="Proteomes" id="UP001165120"/>
    </source>
</evidence>
<dbReference type="AlphaFoldDB" id="A0A9W6T5U0"/>
<feature type="compositionally biased region" description="Low complexity" evidence="2">
    <location>
        <begin position="68"/>
        <end position="81"/>
    </location>
</feature>
<sequence>MINFNSSNSADINSSFYEEQKLDFNNSTNHNSHAHQPIVQHIEQQEQHAFIPNCQGHGAGIGSDDQYNEMSNINHNSNNSNDHVTSPRNKRSILRRSHVVTPISSKSFSSKFTPNHTESVPHSHTHHHHHHNNHHHRHLGDPYEDERNITENHNILINQISTGEDDNNNHIYNSIDVTNCNNDEANITLNNNADQEISSERTDRLIIRKNNELDSIDYNYRIFSTKHPLRLSKIKAFEQAEAATRAFFRSQYTFDDDDSFVYASDSNSNFYDYAYQDDEEDDEEDDDDDEEVYLDEQSNRNSLIDKRLKQKRERNQNQTQRKFIQDTISNNDDDNFIIQIPGLTKKETAEIFSSNNNKNNKINPQSNYEITENNNIDEFNFKLSSPEKRLRIMNNAFTKKKNCDLFTEKILSKRVEDLKLDRIFQANPSFLNELNLREIEYWSNMNEEFEKEMNEAKLNLNNNKKINNLNLNLNLNSDINDINDNDSLKITNLNNYNINSNNIESSFENEMNYEMCLKLSAQLSEELRRKIKNELNDEF</sequence>
<protein>
    <submittedName>
        <fullName evidence="3">Unnamed protein product</fullName>
    </submittedName>
</protein>
<comment type="caution">
    <text evidence="3">The sequence shown here is derived from an EMBL/GenBank/DDBJ whole genome shotgun (WGS) entry which is preliminary data.</text>
</comment>
<feature type="region of interest" description="Disordered" evidence="2">
    <location>
        <begin position="53"/>
        <end position="145"/>
    </location>
</feature>
<evidence type="ECO:0000256" key="1">
    <source>
        <dbReference type="SAM" id="Coils"/>
    </source>
</evidence>
<keyword evidence="4" id="KW-1185">Reference proteome</keyword>
<feature type="compositionally biased region" description="Basic residues" evidence="2">
    <location>
        <begin position="88"/>
        <end position="98"/>
    </location>
</feature>
<feature type="compositionally biased region" description="Basic residues" evidence="2">
    <location>
        <begin position="123"/>
        <end position="138"/>
    </location>
</feature>
<organism evidence="3 4">
    <name type="scientific">Candida boidinii</name>
    <name type="common">Yeast</name>
    <dbReference type="NCBI Taxonomy" id="5477"/>
    <lineage>
        <taxon>Eukaryota</taxon>
        <taxon>Fungi</taxon>
        <taxon>Dikarya</taxon>
        <taxon>Ascomycota</taxon>
        <taxon>Saccharomycotina</taxon>
        <taxon>Pichiomycetes</taxon>
        <taxon>Pichiales</taxon>
        <taxon>Pichiaceae</taxon>
        <taxon>Ogataea</taxon>
        <taxon>Ogataea/Candida clade</taxon>
    </lineage>
</organism>
<dbReference type="EMBL" id="BSXN01002224">
    <property type="protein sequence ID" value="GME75962.1"/>
    <property type="molecule type" value="Genomic_DNA"/>
</dbReference>
<name>A0A9W6T5U0_CANBO</name>
<accession>A0A9W6T5U0</accession>
<dbReference type="Proteomes" id="UP001165120">
    <property type="component" value="Unassembled WGS sequence"/>
</dbReference>